<dbReference type="InterPro" id="IPR011009">
    <property type="entry name" value="Kinase-like_dom_sf"/>
</dbReference>
<dbReference type="SUPFAM" id="SSF56112">
    <property type="entry name" value="Protein kinase-like (PK-like)"/>
    <property type="match status" value="1"/>
</dbReference>
<keyword evidence="2" id="KW-0418">Kinase</keyword>
<dbReference type="InterPro" id="IPR051681">
    <property type="entry name" value="Ser/Thr_Kinases-Pseudokinases"/>
</dbReference>
<dbReference type="InterPro" id="IPR059179">
    <property type="entry name" value="MLKL-like_MCAfunc"/>
</dbReference>
<dbReference type="OrthoDB" id="4062651at2759"/>
<protein>
    <submittedName>
        <fullName evidence="2">TKL TKL-ccin kinase</fullName>
    </submittedName>
</protein>
<proteinExistence type="predicted"/>
<keyword evidence="3" id="KW-1185">Reference proteome</keyword>
<dbReference type="InterPro" id="IPR000719">
    <property type="entry name" value="Prot_kinase_dom"/>
</dbReference>
<gene>
    <name evidence="2" type="ORF">PNOK_0294300</name>
</gene>
<reference evidence="2 3" key="1">
    <citation type="journal article" date="2017" name="Mol. Ecol.">
        <title>Comparative and population genomic landscape of Phellinus noxius: A hypervariable fungus causing root rot in trees.</title>
        <authorList>
            <person name="Chung C.L."/>
            <person name="Lee T.J."/>
            <person name="Akiba M."/>
            <person name="Lee H.H."/>
            <person name="Kuo T.H."/>
            <person name="Liu D."/>
            <person name="Ke H.M."/>
            <person name="Yokoi T."/>
            <person name="Roa M.B."/>
            <person name="Lu M.J."/>
            <person name="Chang Y.Y."/>
            <person name="Ann P.J."/>
            <person name="Tsai J.N."/>
            <person name="Chen C.Y."/>
            <person name="Tzean S.S."/>
            <person name="Ota Y."/>
            <person name="Hattori T."/>
            <person name="Sahashi N."/>
            <person name="Liou R.F."/>
            <person name="Kikuchi T."/>
            <person name="Tsai I.J."/>
        </authorList>
    </citation>
    <scope>NUCLEOTIDE SEQUENCE [LARGE SCALE GENOMIC DNA]</scope>
    <source>
        <strain evidence="2 3">FFPRI411160</strain>
    </source>
</reference>
<sequence>MRREPASQIPHAVRGTLELLSSLAPIPYLSVSVDLAISIIDLCANVYVNKQSVDAVGQRCTHILLTIKENDYSNGSANIRDLLDQYQGLLERIKQKMLRWKGMNRVLQFVNQVDISRSVKESHELIDATMEVFNITSSVELHRWTARHEEQRRVDQDFLVSAHETIVQAKGMRMGKLLPSPLDNGEVRMDVTPIYSAAIGGDSIYDVYTGVYLGQEYCVIKVIRMHRITEGTKDRFICEINYWNQLWRLDRGRYITPLYGHYLHNDVLNLVSPWFGRGDVMTYTSNGMGDNCGPIIRRIAEGVNFLHSQETPYAHGDIKPDNILISAAGNPILTGFGMTKIIKNAEGVKVTPGSGVCNSLNYTAPELIHDRPILHCASDVYAYSMTVFEIMTRKKPFMEDECIIQIIAMLKNNVRPSRPTEDENLRRRGLDDNLWNLLTRCWAVEHKRRPTMREVLEVLPLYNRVLN</sequence>
<dbReference type="EMBL" id="NBII01000003">
    <property type="protein sequence ID" value="PAV20316.1"/>
    <property type="molecule type" value="Genomic_DNA"/>
</dbReference>
<dbReference type="InterPro" id="IPR008271">
    <property type="entry name" value="Ser/Thr_kinase_AS"/>
</dbReference>
<dbReference type="AlphaFoldDB" id="A0A286UL20"/>
<organism evidence="2 3">
    <name type="scientific">Pyrrhoderma noxium</name>
    <dbReference type="NCBI Taxonomy" id="2282107"/>
    <lineage>
        <taxon>Eukaryota</taxon>
        <taxon>Fungi</taxon>
        <taxon>Dikarya</taxon>
        <taxon>Basidiomycota</taxon>
        <taxon>Agaricomycotina</taxon>
        <taxon>Agaricomycetes</taxon>
        <taxon>Hymenochaetales</taxon>
        <taxon>Hymenochaetaceae</taxon>
        <taxon>Pyrrhoderma</taxon>
    </lineage>
</organism>
<dbReference type="Proteomes" id="UP000217199">
    <property type="component" value="Unassembled WGS sequence"/>
</dbReference>
<evidence type="ECO:0000313" key="3">
    <source>
        <dbReference type="Proteomes" id="UP000217199"/>
    </source>
</evidence>
<dbReference type="STRING" id="2282107.A0A286UL20"/>
<dbReference type="Gene3D" id="1.20.930.20">
    <property type="entry name" value="Adaptor protein Cbl, N-terminal domain"/>
    <property type="match status" value="1"/>
</dbReference>
<accession>A0A286UL20</accession>
<comment type="caution">
    <text evidence="2">The sequence shown here is derived from an EMBL/GenBank/DDBJ whole genome shotgun (WGS) entry which is preliminary data.</text>
</comment>
<dbReference type="Pfam" id="PF00069">
    <property type="entry name" value="Pkinase"/>
    <property type="match status" value="1"/>
</dbReference>
<name>A0A286UL20_9AGAM</name>
<dbReference type="GO" id="GO:0007166">
    <property type="term" value="P:cell surface receptor signaling pathway"/>
    <property type="evidence" value="ECO:0007669"/>
    <property type="project" value="InterPro"/>
</dbReference>
<dbReference type="PROSITE" id="PS50011">
    <property type="entry name" value="PROTEIN_KINASE_DOM"/>
    <property type="match status" value="1"/>
</dbReference>
<dbReference type="PROSITE" id="PS00108">
    <property type="entry name" value="PROTEIN_KINASE_ST"/>
    <property type="match status" value="1"/>
</dbReference>
<dbReference type="SMART" id="SM00220">
    <property type="entry name" value="S_TKc"/>
    <property type="match status" value="1"/>
</dbReference>
<dbReference type="GO" id="GO:0005524">
    <property type="term" value="F:ATP binding"/>
    <property type="evidence" value="ECO:0007669"/>
    <property type="project" value="InterPro"/>
</dbReference>
<dbReference type="CDD" id="cd21037">
    <property type="entry name" value="MLKL_NTD"/>
    <property type="match status" value="1"/>
</dbReference>
<evidence type="ECO:0000313" key="2">
    <source>
        <dbReference type="EMBL" id="PAV20316.1"/>
    </source>
</evidence>
<dbReference type="PANTHER" id="PTHR44329">
    <property type="entry name" value="SERINE/THREONINE-PROTEIN KINASE TNNI3K-RELATED"/>
    <property type="match status" value="1"/>
</dbReference>
<evidence type="ECO:0000259" key="1">
    <source>
        <dbReference type="PROSITE" id="PS50011"/>
    </source>
</evidence>
<keyword evidence="2" id="KW-0808">Transferase</keyword>
<feature type="domain" description="Protein kinase" evidence="1">
    <location>
        <begin position="193"/>
        <end position="462"/>
    </location>
</feature>
<dbReference type="InParanoid" id="A0A286UL20"/>
<dbReference type="GO" id="GO:0004674">
    <property type="term" value="F:protein serine/threonine kinase activity"/>
    <property type="evidence" value="ECO:0007669"/>
    <property type="project" value="TreeGrafter"/>
</dbReference>
<dbReference type="Gene3D" id="1.10.510.10">
    <property type="entry name" value="Transferase(Phosphotransferase) domain 1"/>
    <property type="match status" value="1"/>
</dbReference>
<dbReference type="InterPro" id="IPR036537">
    <property type="entry name" value="Adaptor_Cbl_N_dom_sf"/>
</dbReference>